<evidence type="ECO:0000313" key="2">
    <source>
        <dbReference type="EMBL" id="JAG94915.1"/>
    </source>
</evidence>
<proteinExistence type="predicted"/>
<keyword evidence="1" id="KW-0732">Signal</keyword>
<dbReference type="SUPFAM" id="SSF82171">
    <property type="entry name" value="DPP6 N-terminal domain-like"/>
    <property type="match status" value="1"/>
</dbReference>
<evidence type="ECO:0000256" key="1">
    <source>
        <dbReference type="SAM" id="SignalP"/>
    </source>
</evidence>
<dbReference type="EMBL" id="GCKF01042067">
    <property type="protein sequence ID" value="JAG94915.1"/>
    <property type="molecule type" value="Transcribed_RNA"/>
</dbReference>
<feature type="signal peptide" evidence="1">
    <location>
        <begin position="1"/>
        <end position="20"/>
    </location>
</feature>
<reference evidence="2" key="1">
    <citation type="submission" date="2015-03" db="EMBL/GenBank/DDBJ databases">
        <title>A transcriptome of Araucaria cunninghamii, an australian fine timber species.</title>
        <authorList>
            <person name="Jing Yi C.J.Y."/>
            <person name="Yin San L.Y.S."/>
            <person name="Abdul Karim S.S."/>
            <person name="Wan Azmi N.N."/>
            <person name="Hercus R.R."/>
            <person name="Croft L.L."/>
        </authorList>
    </citation>
    <scope>NUCLEOTIDE SEQUENCE</scope>
    <source>
        <strain evidence="2">MI0301</strain>
        <tissue evidence="2">Leaf</tissue>
    </source>
</reference>
<dbReference type="InterPro" id="IPR011659">
    <property type="entry name" value="WD40"/>
</dbReference>
<protein>
    <recommendedName>
        <fullName evidence="3">Dipeptidylpeptidase IV N-terminal domain-containing protein</fullName>
    </recommendedName>
</protein>
<dbReference type="PANTHER" id="PTHR32161:SF8">
    <property type="entry name" value="DPP6 N-TERMINAL DOMAIN-LIKE PROTEIN"/>
    <property type="match status" value="1"/>
</dbReference>
<dbReference type="Pfam" id="PF07676">
    <property type="entry name" value="PD40"/>
    <property type="match status" value="5"/>
</dbReference>
<dbReference type="AlphaFoldDB" id="A0A0D6QYZ8"/>
<dbReference type="PANTHER" id="PTHR32161">
    <property type="entry name" value="DPP6 N-TERMINAL DOMAIN-LIKE PROTEIN"/>
    <property type="match status" value="1"/>
</dbReference>
<feature type="chain" id="PRO_5002311354" description="Dipeptidylpeptidase IV N-terminal domain-containing protein" evidence="1">
    <location>
        <begin position="21"/>
        <end position="715"/>
    </location>
</feature>
<organism evidence="2">
    <name type="scientific">Araucaria cunninghamii</name>
    <name type="common">Hoop pine</name>
    <name type="synonym">Moreton Bay pine</name>
    <dbReference type="NCBI Taxonomy" id="56994"/>
    <lineage>
        <taxon>Eukaryota</taxon>
        <taxon>Viridiplantae</taxon>
        <taxon>Streptophyta</taxon>
        <taxon>Embryophyta</taxon>
        <taxon>Tracheophyta</taxon>
        <taxon>Spermatophyta</taxon>
        <taxon>Pinopsida</taxon>
        <taxon>Pinidae</taxon>
        <taxon>Conifers II</taxon>
        <taxon>Araucariales</taxon>
        <taxon>Araucariaceae</taxon>
        <taxon>Araucaria</taxon>
    </lineage>
</organism>
<sequence length="715" mass="79096">MDLLLPVVVIVLALTATTAAGEASLHDRNLQGTVAFASVGRAHYAFDIYSLPLQPLLQFSSSSLDGLEEEVRTDGESVNYNGQFLSGPGLHTLAAKLNINTTSRPLESVMAYVSERGGFAEVFLNIYFHGGTSFLSEKVEGEDARREALERGMSAMDSVTINLGSLMHGESGEGEGSFLSMQDRPNMAGDDMVYVSTRRPSRKSRKSWAAVYATSVRTGQTRRLTPRGIADFSPAVSPSGEWIAVASEGPRGWQGEIHDLETDLYIFRASDGSDRRLLLKHGGWPSWADENTLFFHRQAEDGWWSVYRVSIFSNSSAERITPPGVHAFTPAASRTGPWLAVATRRPDSEYRHIEMFDLVKKEFIEVTRLVSPHSHHYNPFVSSERIGYHRCRGGDFNQKVPVLEHLRSPLPHISLFRIDGTFPSFSPDGSKIVYIPNIEFSGVYVIRLDGSDRRKIFSGSAFGTAWDWKRGVVYTSAGPGFETVRATVNIIAIYNADKEDNSEISYKTLTKVDNNAFPSPSPDGKFVVFRSGRSGYKNLYIMDAEQGEDGGLWQLTEGPWTDTMCNWSPDGEWIAFASDRDNPGSGSFAMYFVHPNGTGLHRVLNSSTAGRVNHPWFSPDSKSLVFTSDYAGVSAEPISVPHQFQPYGEIFMAKVDGSDVRRLTHNAYEDGTPSWGRVVLDPSDLAGEGENVKCDFDDDSWLQTTNREAQGSMKC</sequence>
<name>A0A0D6QYZ8_ARACU</name>
<dbReference type="Gene3D" id="2.120.10.30">
    <property type="entry name" value="TolB, C-terminal domain"/>
    <property type="match status" value="3"/>
</dbReference>
<accession>A0A0D6QYZ8</accession>
<evidence type="ECO:0008006" key="3">
    <source>
        <dbReference type="Google" id="ProtNLM"/>
    </source>
</evidence>
<dbReference type="InterPro" id="IPR011042">
    <property type="entry name" value="6-blade_b-propeller_TolB-like"/>
</dbReference>